<name>A0A3B1CQ12_9ZZZZ</name>
<accession>A0A3B1CQ12</accession>
<dbReference type="Pfam" id="PF04325">
    <property type="entry name" value="DUF465"/>
    <property type="match status" value="1"/>
</dbReference>
<dbReference type="AlphaFoldDB" id="A0A3B1CQ12"/>
<evidence type="ECO:0000256" key="1">
    <source>
        <dbReference type="SAM" id="Coils"/>
    </source>
</evidence>
<proteinExistence type="predicted"/>
<organism evidence="2">
    <name type="scientific">hydrothermal vent metagenome</name>
    <dbReference type="NCBI Taxonomy" id="652676"/>
    <lineage>
        <taxon>unclassified sequences</taxon>
        <taxon>metagenomes</taxon>
        <taxon>ecological metagenomes</taxon>
    </lineage>
</organism>
<dbReference type="InterPro" id="IPR007420">
    <property type="entry name" value="DUF465"/>
</dbReference>
<protein>
    <recommendedName>
        <fullName evidence="3">DUF465 domain-containing protein</fullName>
    </recommendedName>
</protein>
<gene>
    <name evidence="2" type="ORF">MNBD_NITROSPINAE02-484</name>
</gene>
<evidence type="ECO:0008006" key="3">
    <source>
        <dbReference type="Google" id="ProtNLM"/>
    </source>
</evidence>
<dbReference type="EMBL" id="UOGE01000063">
    <property type="protein sequence ID" value="VAX21045.1"/>
    <property type="molecule type" value="Genomic_DNA"/>
</dbReference>
<dbReference type="InterPro" id="IPR038444">
    <property type="entry name" value="DUF465_sf"/>
</dbReference>
<reference evidence="2" key="1">
    <citation type="submission" date="2018-06" db="EMBL/GenBank/DDBJ databases">
        <authorList>
            <person name="Zhirakovskaya E."/>
        </authorList>
    </citation>
    <scope>NUCLEOTIDE SEQUENCE</scope>
</reference>
<feature type="coiled-coil region" evidence="1">
    <location>
        <begin position="13"/>
        <end position="40"/>
    </location>
</feature>
<evidence type="ECO:0000313" key="2">
    <source>
        <dbReference type="EMBL" id="VAX21045.1"/>
    </source>
</evidence>
<sequence>MVNETDESLVAKLLLENEEYKSLTEEHEDLDRRVAELAEKKYLLPDEELELKKLKKTKMAGKERMYQIVERAR</sequence>
<dbReference type="Gene3D" id="6.10.280.50">
    <property type="match status" value="1"/>
</dbReference>
<keyword evidence="1" id="KW-0175">Coiled coil</keyword>